<evidence type="ECO:0000313" key="3">
    <source>
        <dbReference type="Proteomes" id="UP000182829"/>
    </source>
</evidence>
<dbReference type="EMBL" id="FORO01000001">
    <property type="protein sequence ID" value="SFI53617.1"/>
    <property type="molecule type" value="Genomic_DNA"/>
</dbReference>
<sequence length="67" mass="7331">MLQESGLPLMTPPGWVALALLGVWVLVMFAVPCVAAYHQWRWTNGLTDGDCPFPDEATVPSEESVDD</sequence>
<reference evidence="2 3" key="1">
    <citation type="submission" date="2016-10" db="EMBL/GenBank/DDBJ databases">
        <authorList>
            <person name="de Groot N.N."/>
        </authorList>
    </citation>
    <scope>NUCLEOTIDE SEQUENCE [LARGE SCALE GENOMIC DNA]</scope>
    <source>
        <strain evidence="2 3">SP2</strain>
    </source>
</reference>
<dbReference type="Proteomes" id="UP000182829">
    <property type="component" value="Unassembled WGS sequence"/>
</dbReference>
<keyword evidence="1" id="KW-1133">Transmembrane helix</keyword>
<accession>A0A1I3J034</accession>
<name>A0A1I3J034_9EURY</name>
<dbReference type="RefSeq" id="WP_005581022.1">
    <property type="nucleotide sequence ID" value="NZ_FORO01000001.1"/>
</dbReference>
<organism evidence="2 3">
    <name type="scientific">Natronobacterium gregoryi</name>
    <dbReference type="NCBI Taxonomy" id="44930"/>
    <lineage>
        <taxon>Archaea</taxon>
        <taxon>Methanobacteriati</taxon>
        <taxon>Methanobacteriota</taxon>
        <taxon>Stenosarchaea group</taxon>
        <taxon>Halobacteria</taxon>
        <taxon>Halobacteriales</taxon>
        <taxon>Natrialbaceae</taxon>
        <taxon>Natronobacterium</taxon>
    </lineage>
</organism>
<feature type="transmembrane region" description="Helical" evidence="1">
    <location>
        <begin position="15"/>
        <end position="37"/>
    </location>
</feature>
<dbReference type="AlphaFoldDB" id="A0A1I3J034"/>
<keyword evidence="1" id="KW-0472">Membrane</keyword>
<gene>
    <name evidence="2" type="ORF">SAMN05443661_101207</name>
</gene>
<dbReference type="OrthoDB" id="381053at2157"/>
<keyword evidence="1" id="KW-0812">Transmembrane</keyword>
<protein>
    <submittedName>
        <fullName evidence="2">Uncharacterized protein</fullName>
    </submittedName>
</protein>
<dbReference type="GeneID" id="14210163"/>
<evidence type="ECO:0000313" key="2">
    <source>
        <dbReference type="EMBL" id="SFI53617.1"/>
    </source>
</evidence>
<evidence type="ECO:0000256" key="1">
    <source>
        <dbReference type="SAM" id="Phobius"/>
    </source>
</evidence>
<proteinExistence type="predicted"/>